<feature type="compositionally biased region" description="Basic and acidic residues" evidence="1">
    <location>
        <begin position="7"/>
        <end position="26"/>
    </location>
</feature>
<organism evidence="2">
    <name type="scientific">Puccinia triticina (isolate 1-1 / race 1 (BBBD))</name>
    <name type="common">Brown leaf rust fungus</name>
    <dbReference type="NCBI Taxonomy" id="630390"/>
    <lineage>
        <taxon>Eukaryota</taxon>
        <taxon>Fungi</taxon>
        <taxon>Dikarya</taxon>
        <taxon>Basidiomycota</taxon>
        <taxon>Pucciniomycotina</taxon>
        <taxon>Pucciniomycetes</taxon>
        <taxon>Pucciniales</taxon>
        <taxon>Pucciniaceae</taxon>
        <taxon>Puccinia</taxon>
    </lineage>
</organism>
<name>A0A180H4G7_PUCT1</name>
<evidence type="ECO:0000313" key="4">
    <source>
        <dbReference type="Proteomes" id="UP000005240"/>
    </source>
</evidence>
<dbReference type="STRING" id="630390.A0A180H4G7"/>
<dbReference type="EnsemblFungi" id="PTTG_11717-t43_1">
    <property type="protein sequence ID" value="PTTG_11717-t43_1-p1"/>
    <property type="gene ID" value="PTTG_11717"/>
</dbReference>
<reference evidence="2" key="1">
    <citation type="submission" date="2009-11" db="EMBL/GenBank/DDBJ databases">
        <authorList>
            <consortium name="The Broad Institute Genome Sequencing Platform"/>
            <person name="Ward D."/>
            <person name="Feldgarden M."/>
            <person name="Earl A."/>
            <person name="Young S.K."/>
            <person name="Zeng Q."/>
            <person name="Koehrsen M."/>
            <person name="Alvarado L."/>
            <person name="Berlin A."/>
            <person name="Bochicchio J."/>
            <person name="Borenstein D."/>
            <person name="Chapman S.B."/>
            <person name="Chen Z."/>
            <person name="Engels R."/>
            <person name="Freedman E."/>
            <person name="Gellesch M."/>
            <person name="Goldberg J."/>
            <person name="Griggs A."/>
            <person name="Gujja S."/>
            <person name="Heilman E."/>
            <person name="Heiman D."/>
            <person name="Hepburn T."/>
            <person name="Howarth C."/>
            <person name="Jen D."/>
            <person name="Larson L."/>
            <person name="Lewis B."/>
            <person name="Mehta T."/>
            <person name="Park D."/>
            <person name="Pearson M."/>
            <person name="Roberts A."/>
            <person name="Saif S."/>
            <person name="Shea T."/>
            <person name="Shenoy N."/>
            <person name="Sisk P."/>
            <person name="Stolte C."/>
            <person name="Sykes S."/>
            <person name="Thomson T."/>
            <person name="Walk T."/>
            <person name="White J."/>
            <person name="Yandava C."/>
            <person name="Izard J."/>
            <person name="Baranova O.V."/>
            <person name="Blanton J.M."/>
            <person name="Tanner A.C."/>
            <person name="Dewhirst F.E."/>
            <person name="Haas B."/>
            <person name="Nusbaum C."/>
            <person name="Birren B."/>
        </authorList>
    </citation>
    <scope>NUCLEOTIDE SEQUENCE [LARGE SCALE GENOMIC DNA]</scope>
    <source>
        <strain evidence="2">1-1 BBBD Race 1</strain>
    </source>
</reference>
<reference evidence="3" key="4">
    <citation type="submission" date="2025-05" db="UniProtKB">
        <authorList>
            <consortium name="EnsemblFungi"/>
        </authorList>
    </citation>
    <scope>IDENTIFICATION</scope>
    <source>
        <strain evidence="3">isolate 1-1 / race 1 (BBBD)</strain>
    </source>
</reference>
<dbReference type="Proteomes" id="UP000005240">
    <property type="component" value="Unassembled WGS sequence"/>
</dbReference>
<feature type="region of interest" description="Disordered" evidence="1">
    <location>
        <begin position="1"/>
        <end position="34"/>
    </location>
</feature>
<dbReference type="VEuPathDB" id="FungiDB:PTTG_11717"/>
<dbReference type="GO" id="GO:0008641">
    <property type="term" value="F:ubiquitin-like modifier activating enzyme activity"/>
    <property type="evidence" value="ECO:0007669"/>
    <property type="project" value="InterPro"/>
</dbReference>
<dbReference type="Gene3D" id="3.40.50.720">
    <property type="entry name" value="NAD(P)-binding Rossmann-like Domain"/>
    <property type="match status" value="1"/>
</dbReference>
<dbReference type="EMBL" id="ADAS02000002">
    <property type="protein sequence ID" value="OAV99674.1"/>
    <property type="molecule type" value="Genomic_DNA"/>
</dbReference>
<evidence type="ECO:0000313" key="3">
    <source>
        <dbReference type="EnsemblFungi" id="PTTG_11717-t43_1-p1"/>
    </source>
</evidence>
<sequence>MSNAVPMKREAESEADRSEVLDKQPRVESPPSEAENVNLIEKCAVTICDCSATAAQIAKNLAISGIMRLDMYDDQVVRQSDIGHHLFLDQGSLGKNRSEECCRMLKEVARSKGRDSPWIDGNDFLLDRDHYEGIDEFEGFWGWSAFICVRLNSEAEQVTSRYCWDFYVPAIFVQTCGLVARIRLQIREHSVIQIHPNSLMDLLDCPFPSLSEFVKSFEMDKIDSGERANVPAVVIVIHFLELFKSKHCGIPPLNSAGKAELKEMILAEKQNDNEKNFDEAVDLIEKACQPTKPQYQLEKATVYTTGRIPGNALHPADVSH</sequence>
<dbReference type="AlphaFoldDB" id="A0A180H4G7"/>
<evidence type="ECO:0008006" key="5">
    <source>
        <dbReference type="Google" id="ProtNLM"/>
    </source>
</evidence>
<proteinExistence type="predicted"/>
<dbReference type="OrthoDB" id="1708823at2759"/>
<protein>
    <recommendedName>
        <fullName evidence="5">THIF-type NAD/FAD binding fold domain-containing protein</fullName>
    </recommendedName>
</protein>
<reference evidence="3 4" key="3">
    <citation type="journal article" date="2017" name="G3 (Bethesda)">
        <title>Comparative analysis highlights variable genome content of wheat rusts and divergence of the mating loci.</title>
        <authorList>
            <person name="Cuomo C.A."/>
            <person name="Bakkeren G."/>
            <person name="Khalil H.B."/>
            <person name="Panwar V."/>
            <person name="Joly D."/>
            <person name="Linning R."/>
            <person name="Sakthikumar S."/>
            <person name="Song X."/>
            <person name="Adiconis X."/>
            <person name="Fan L."/>
            <person name="Goldberg J.M."/>
            <person name="Levin J.Z."/>
            <person name="Young S."/>
            <person name="Zeng Q."/>
            <person name="Anikster Y."/>
            <person name="Bruce M."/>
            <person name="Wang M."/>
            <person name="Yin C."/>
            <person name="McCallum B."/>
            <person name="Szabo L.J."/>
            <person name="Hulbert S."/>
            <person name="Chen X."/>
            <person name="Fellers J.P."/>
        </authorList>
    </citation>
    <scope>NUCLEOTIDE SEQUENCE</scope>
    <source>
        <strain evidence="4">Isolate 1-1 / race 1 (BBBD)</strain>
        <strain evidence="3">isolate 1-1 / race 1 (BBBD)</strain>
    </source>
</reference>
<gene>
    <name evidence="2" type="ORF">PTTG_11717</name>
</gene>
<dbReference type="SUPFAM" id="SSF69572">
    <property type="entry name" value="Activating enzymes of the ubiquitin-like proteins"/>
    <property type="match status" value="1"/>
</dbReference>
<evidence type="ECO:0000313" key="2">
    <source>
        <dbReference type="EMBL" id="OAV99674.1"/>
    </source>
</evidence>
<reference evidence="2" key="2">
    <citation type="submission" date="2016-05" db="EMBL/GenBank/DDBJ databases">
        <title>Comparative analysis highlights variable genome content of wheat rusts and divergence of the mating loci.</title>
        <authorList>
            <person name="Cuomo C.A."/>
            <person name="Bakkeren G."/>
            <person name="Szabo L."/>
            <person name="Khalil H."/>
            <person name="Joly D."/>
            <person name="Goldberg J."/>
            <person name="Young S."/>
            <person name="Zeng Q."/>
            <person name="Fellers J."/>
        </authorList>
    </citation>
    <scope>NUCLEOTIDE SEQUENCE [LARGE SCALE GENOMIC DNA]</scope>
    <source>
        <strain evidence="2">1-1 BBBD Race 1</strain>
    </source>
</reference>
<dbReference type="InterPro" id="IPR035985">
    <property type="entry name" value="Ubiquitin-activating_enz"/>
</dbReference>
<evidence type="ECO:0000256" key="1">
    <source>
        <dbReference type="SAM" id="MobiDB-lite"/>
    </source>
</evidence>
<accession>A0A180H4G7</accession>
<keyword evidence="4" id="KW-1185">Reference proteome</keyword>